<feature type="region of interest" description="Disordered" evidence="1">
    <location>
        <begin position="1"/>
        <end position="21"/>
    </location>
</feature>
<dbReference type="EMBL" id="JAELUR010000020">
    <property type="protein sequence ID" value="KAG7416582.1"/>
    <property type="molecule type" value="Genomic_DNA"/>
</dbReference>
<feature type="compositionally biased region" description="Polar residues" evidence="1">
    <location>
        <begin position="11"/>
        <end position="21"/>
    </location>
</feature>
<reference evidence="2" key="1">
    <citation type="submission" date="2021-04" db="EMBL/GenBank/DDBJ databases">
        <title>First draft genome resource for Brassicaceae pathogens Fusarium oxysporum f. sp. raphani and Fusarium oxysporum f. sp. rapae.</title>
        <authorList>
            <person name="Asai S."/>
        </authorList>
    </citation>
    <scope>NUCLEOTIDE SEQUENCE</scope>
    <source>
        <strain evidence="2">Tf1262</strain>
    </source>
</reference>
<proteinExistence type="predicted"/>
<name>A0A8J5PCM5_FUSOX</name>
<gene>
    <name evidence="2" type="ORF">Forpi1262_v016786</name>
</gene>
<organism evidence="2 3">
    <name type="scientific">Fusarium oxysporum f. sp. raphani</name>
    <dbReference type="NCBI Taxonomy" id="96318"/>
    <lineage>
        <taxon>Eukaryota</taxon>
        <taxon>Fungi</taxon>
        <taxon>Dikarya</taxon>
        <taxon>Ascomycota</taxon>
        <taxon>Pezizomycotina</taxon>
        <taxon>Sordariomycetes</taxon>
        <taxon>Hypocreomycetidae</taxon>
        <taxon>Hypocreales</taxon>
        <taxon>Nectriaceae</taxon>
        <taxon>Fusarium</taxon>
        <taxon>Fusarium oxysporum species complex</taxon>
    </lineage>
</organism>
<protein>
    <recommendedName>
        <fullName evidence="4">Ubiquitin-like protease family profile domain-containing protein</fullName>
    </recommendedName>
</protein>
<evidence type="ECO:0000313" key="2">
    <source>
        <dbReference type="EMBL" id="KAG7416582.1"/>
    </source>
</evidence>
<feature type="compositionally biased region" description="Basic and acidic residues" evidence="1">
    <location>
        <begin position="448"/>
        <end position="461"/>
    </location>
</feature>
<evidence type="ECO:0008006" key="4">
    <source>
        <dbReference type="Google" id="ProtNLM"/>
    </source>
</evidence>
<accession>A0A8J5PCM5</accession>
<feature type="region of interest" description="Disordered" evidence="1">
    <location>
        <begin position="448"/>
        <end position="475"/>
    </location>
</feature>
<dbReference type="Proteomes" id="UP000693942">
    <property type="component" value="Unassembled WGS sequence"/>
</dbReference>
<dbReference type="AlphaFoldDB" id="A0A8J5PCM5"/>
<evidence type="ECO:0000256" key="1">
    <source>
        <dbReference type="SAM" id="MobiDB-lite"/>
    </source>
</evidence>
<comment type="caution">
    <text evidence="2">The sequence shown here is derived from an EMBL/GenBank/DDBJ whole genome shotgun (WGS) entry which is preliminary data.</text>
</comment>
<evidence type="ECO:0000313" key="3">
    <source>
        <dbReference type="Proteomes" id="UP000693942"/>
    </source>
</evidence>
<sequence length="488" mass="54418">MLDDWVRRPCTRSSDNSSNGVTSQAYDCNGFLLPSATGVQRFTREHSGFVDRSSATSPSSNSSPRGFGVEWIYHGLYSWNLRRRLEREDYLTTDDVLCGMRLAIELSGRRDVTTLARAIHLGEPQNNSIQLSQAEIEDIRRHDATILSIFRPGIEEGVGHWSLAIYQPARPHFLFCDSLGSRDDCYYSALRDIHDSVLPDSAPASICDVPITRQVNGWTCGVIVVECARRFLTAREHYYSEDLMIEDQPGLLDWTQQEPYLSEMQDPDLREVGAISYWIEVISQYLGATTNHSATSIGSRRSSSNDAVTISEPADPALLLFQEWSRPVGFDNVHLSMEIPGTREQDGTVTTQPLHTIPNYCLGRVIGLADTFIWAFFPALFSGKLSDPYSQTCIPKKNFVALVRGVYPKDTCHRVFGLQCASGSVSSSGGGGKRRPIWKKNWMGLPERKDETVRPHSRGHDASTSTSRFSPLPRSFMGGDTFQGCSLA</sequence>